<comment type="caution">
    <text evidence="1">The sequence shown here is derived from an EMBL/GenBank/DDBJ whole genome shotgun (WGS) entry which is preliminary data.</text>
</comment>
<keyword evidence="2" id="KW-1185">Reference proteome</keyword>
<evidence type="ECO:0000313" key="2">
    <source>
        <dbReference type="Proteomes" id="UP000887159"/>
    </source>
</evidence>
<reference evidence="1" key="1">
    <citation type="submission" date="2020-08" db="EMBL/GenBank/DDBJ databases">
        <title>Multicomponent nature underlies the extraordinary mechanical properties of spider dragline silk.</title>
        <authorList>
            <person name="Kono N."/>
            <person name="Nakamura H."/>
            <person name="Mori M."/>
            <person name="Yoshida Y."/>
            <person name="Ohtoshi R."/>
            <person name="Malay A.D."/>
            <person name="Moran D.A.P."/>
            <person name="Tomita M."/>
            <person name="Numata K."/>
            <person name="Arakawa K."/>
        </authorList>
    </citation>
    <scope>NUCLEOTIDE SEQUENCE</scope>
</reference>
<proteinExistence type="predicted"/>
<evidence type="ECO:0000313" key="1">
    <source>
        <dbReference type="EMBL" id="GFY17464.1"/>
    </source>
</evidence>
<sequence>MGFKSGENADHSVRVISLIESIRYDVRPIAPPKQTYMMFHNDVPLDLAYHGSKLNKT</sequence>
<accession>A0A8X6VLF0</accession>
<organism evidence="1 2">
    <name type="scientific">Trichonephila clavipes</name>
    <name type="common">Golden silk orbweaver</name>
    <name type="synonym">Nephila clavipes</name>
    <dbReference type="NCBI Taxonomy" id="2585209"/>
    <lineage>
        <taxon>Eukaryota</taxon>
        <taxon>Metazoa</taxon>
        <taxon>Ecdysozoa</taxon>
        <taxon>Arthropoda</taxon>
        <taxon>Chelicerata</taxon>
        <taxon>Arachnida</taxon>
        <taxon>Araneae</taxon>
        <taxon>Araneomorphae</taxon>
        <taxon>Entelegynae</taxon>
        <taxon>Araneoidea</taxon>
        <taxon>Nephilidae</taxon>
        <taxon>Trichonephila</taxon>
    </lineage>
</organism>
<gene>
    <name evidence="1" type="ORF">TNCV_3518211</name>
</gene>
<protein>
    <submittedName>
        <fullName evidence="1">Uncharacterized protein</fullName>
    </submittedName>
</protein>
<dbReference type="Proteomes" id="UP000887159">
    <property type="component" value="Unassembled WGS sequence"/>
</dbReference>
<dbReference type="AlphaFoldDB" id="A0A8X6VLF0"/>
<feature type="non-terminal residue" evidence="1">
    <location>
        <position position="57"/>
    </location>
</feature>
<name>A0A8X6VLF0_TRICX</name>
<dbReference type="EMBL" id="BMAU01021345">
    <property type="protein sequence ID" value="GFY17464.1"/>
    <property type="molecule type" value="Genomic_DNA"/>
</dbReference>